<organism evidence="2 3">
    <name type="scientific">Macleaya cordata</name>
    <name type="common">Five-seeded plume-poppy</name>
    <name type="synonym">Bocconia cordata</name>
    <dbReference type="NCBI Taxonomy" id="56857"/>
    <lineage>
        <taxon>Eukaryota</taxon>
        <taxon>Viridiplantae</taxon>
        <taxon>Streptophyta</taxon>
        <taxon>Embryophyta</taxon>
        <taxon>Tracheophyta</taxon>
        <taxon>Spermatophyta</taxon>
        <taxon>Magnoliopsida</taxon>
        <taxon>Ranunculales</taxon>
        <taxon>Papaveraceae</taxon>
        <taxon>Papaveroideae</taxon>
        <taxon>Macleaya</taxon>
    </lineage>
</organism>
<dbReference type="Proteomes" id="UP000195402">
    <property type="component" value="Unassembled WGS sequence"/>
</dbReference>
<proteinExistence type="predicted"/>
<accession>A0A200QDE9</accession>
<name>A0A200QDE9_MACCD</name>
<dbReference type="InParanoid" id="A0A200QDE9"/>
<feature type="compositionally biased region" description="Polar residues" evidence="1">
    <location>
        <begin position="48"/>
        <end position="57"/>
    </location>
</feature>
<keyword evidence="3" id="KW-1185">Reference proteome</keyword>
<evidence type="ECO:0000313" key="3">
    <source>
        <dbReference type="Proteomes" id="UP000195402"/>
    </source>
</evidence>
<dbReference type="AlphaFoldDB" id="A0A200QDE9"/>
<feature type="region of interest" description="Disordered" evidence="1">
    <location>
        <begin position="36"/>
        <end position="57"/>
    </location>
</feature>
<protein>
    <submittedName>
        <fullName evidence="2">Uncharacterized protein</fullName>
    </submittedName>
</protein>
<evidence type="ECO:0000313" key="2">
    <source>
        <dbReference type="EMBL" id="OVA08465.1"/>
    </source>
</evidence>
<gene>
    <name evidence="2" type="ORF">BVC80_209g201</name>
</gene>
<dbReference type="OrthoDB" id="1731885at2759"/>
<comment type="caution">
    <text evidence="2">The sequence shown here is derived from an EMBL/GenBank/DDBJ whole genome shotgun (WGS) entry which is preliminary data.</text>
</comment>
<dbReference type="EMBL" id="MVGT01002328">
    <property type="protein sequence ID" value="OVA08465.1"/>
    <property type="molecule type" value="Genomic_DNA"/>
</dbReference>
<evidence type="ECO:0000256" key="1">
    <source>
        <dbReference type="SAM" id="MobiDB-lite"/>
    </source>
</evidence>
<reference evidence="2 3" key="1">
    <citation type="journal article" date="2017" name="Mol. Plant">
        <title>The Genome of Medicinal Plant Macleaya cordata Provides New Insights into Benzylisoquinoline Alkaloids Metabolism.</title>
        <authorList>
            <person name="Liu X."/>
            <person name="Liu Y."/>
            <person name="Huang P."/>
            <person name="Ma Y."/>
            <person name="Qing Z."/>
            <person name="Tang Q."/>
            <person name="Cao H."/>
            <person name="Cheng P."/>
            <person name="Zheng Y."/>
            <person name="Yuan Z."/>
            <person name="Zhou Y."/>
            <person name="Liu J."/>
            <person name="Tang Z."/>
            <person name="Zhuo Y."/>
            <person name="Zhang Y."/>
            <person name="Yu L."/>
            <person name="Huang J."/>
            <person name="Yang P."/>
            <person name="Peng Q."/>
            <person name="Zhang J."/>
            <person name="Jiang W."/>
            <person name="Zhang Z."/>
            <person name="Lin K."/>
            <person name="Ro D.K."/>
            <person name="Chen X."/>
            <person name="Xiong X."/>
            <person name="Shang Y."/>
            <person name="Huang S."/>
            <person name="Zeng J."/>
        </authorList>
    </citation>
    <scope>NUCLEOTIDE SEQUENCE [LARGE SCALE GENOMIC DNA]</scope>
    <source>
        <strain evidence="3">cv. BLH2017</strain>
        <tissue evidence="2">Root</tissue>
    </source>
</reference>
<sequence length="57" mass="6294">MNRSLNSKIPDILLLMIAEKQIRGERVREDKEDLIQRAMGPQKPATEMSASAGSAPT</sequence>